<feature type="domain" description="EthD" evidence="2">
    <location>
        <begin position="1"/>
        <end position="90"/>
    </location>
</feature>
<proteinExistence type="inferred from homology"/>
<keyword evidence="4" id="KW-1185">Reference proteome</keyword>
<evidence type="ECO:0000256" key="1">
    <source>
        <dbReference type="ARBA" id="ARBA00005986"/>
    </source>
</evidence>
<evidence type="ECO:0000259" key="2">
    <source>
        <dbReference type="Pfam" id="PF07110"/>
    </source>
</evidence>
<protein>
    <recommendedName>
        <fullName evidence="2">EthD domain-containing protein</fullName>
    </recommendedName>
</protein>
<dbReference type="Pfam" id="PF07110">
    <property type="entry name" value="EthD"/>
    <property type="match status" value="1"/>
</dbReference>
<comment type="similarity">
    <text evidence="1">Belongs to the tpcK family.</text>
</comment>
<dbReference type="InterPro" id="IPR009799">
    <property type="entry name" value="EthD_dom"/>
</dbReference>
<gene>
    <name evidence="3" type="ORF">AAF712_015799</name>
</gene>
<reference evidence="3 4" key="1">
    <citation type="submission" date="2024-05" db="EMBL/GenBank/DDBJ databases">
        <title>A draft genome resource for the thread blight pathogen Marasmius tenuissimus strain MS-2.</title>
        <authorList>
            <person name="Yulfo-Soto G.E."/>
            <person name="Baruah I.K."/>
            <person name="Amoako-Attah I."/>
            <person name="Bukari Y."/>
            <person name="Meinhardt L.W."/>
            <person name="Bailey B.A."/>
            <person name="Cohen S.P."/>
        </authorList>
    </citation>
    <scope>NUCLEOTIDE SEQUENCE [LARGE SCALE GENOMIC DNA]</scope>
    <source>
        <strain evidence="3 4">MS-2</strain>
    </source>
</reference>
<sequence>MTFEEFSYHLRQPHADLFLNTAAVKRNLLNYEQLHVNQDWKERLASQGYNVPSYDGVMIAEAATMDKILECFSNQEYNDVVLPDSFLFSDMTSAVYGAFEIATSINKEPNPTAFNAIRTDIKRVVIDFTHKSGMSYTDFTNYFRDVNPPKIDTLISNGVGNKITRYEQLTLNPTTSTVSNPFTPFSGWDAVAQVTGPDFQYLLDTARNSQFIGVIEQDAPNFVNVAAGYQVIPVDVVSFQIPKP</sequence>
<accession>A0ABR2Z9V6</accession>
<organism evidence="3 4">
    <name type="scientific">Marasmius tenuissimus</name>
    <dbReference type="NCBI Taxonomy" id="585030"/>
    <lineage>
        <taxon>Eukaryota</taxon>
        <taxon>Fungi</taxon>
        <taxon>Dikarya</taxon>
        <taxon>Basidiomycota</taxon>
        <taxon>Agaricomycotina</taxon>
        <taxon>Agaricomycetes</taxon>
        <taxon>Agaricomycetidae</taxon>
        <taxon>Agaricales</taxon>
        <taxon>Marasmiineae</taxon>
        <taxon>Marasmiaceae</taxon>
        <taxon>Marasmius</taxon>
    </lineage>
</organism>
<comment type="caution">
    <text evidence="3">The sequence shown here is derived from an EMBL/GenBank/DDBJ whole genome shotgun (WGS) entry which is preliminary data.</text>
</comment>
<dbReference type="EMBL" id="JBBXMP010000495">
    <property type="protein sequence ID" value="KAL0057558.1"/>
    <property type="molecule type" value="Genomic_DNA"/>
</dbReference>
<evidence type="ECO:0000313" key="4">
    <source>
        <dbReference type="Proteomes" id="UP001437256"/>
    </source>
</evidence>
<dbReference type="Gene3D" id="3.30.70.100">
    <property type="match status" value="1"/>
</dbReference>
<evidence type="ECO:0000313" key="3">
    <source>
        <dbReference type="EMBL" id="KAL0057558.1"/>
    </source>
</evidence>
<name>A0ABR2Z9V6_9AGAR</name>
<dbReference type="Proteomes" id="UP001437256">
    <property type="component" value="Unassembled WGS sequence"/>
</dbReference>